<reference evidence="8 9" key="1">
    <citation type="submission" date="2022-04" db="EMBL/GenBank/DDBJ databases">
        <title>The arsenic-methylating capacity of Chitinophaga filiformis YT5 during chitin decomposition.</title>
        <authorList>
            <person name="Chen G."/>
            <person name="Liang Y."/>
        </authorList>
    </citation>
    <scope>NUCLEOTIDE SEQUENCE [LARGE SCALE GENOMIC DNA]</scope>
    <source>
        <strain evidence="8 9">YT5</strain>
    </source>
</reference>
<feature type="domain" description="RagB/SusD" evidence="6">
    <location>
        <begin position="351"/>
        <end position="487"/>
    </location>
</feature>
<name>A0ABY4HYX9_CHIFI</name>
<protein>
    <submittedName>
        <fullName evidence="8">RagB/SusD family nutrient uptake outer membrane protein</fullName>
    </submittedName>
</protein>
<proteinExistence type="inferred from homology"/>
<dbReference type="Proteomes" id="UP000830198">
    <property type="component" value="Chromosome"/>
</dbReference>
<evidence type="ECO:0000259" key="6">
    <source>
        <dbReference type="Pfam" id="PF07980"/>
    </source>
</evidence>
<keyword evidence="3" id="KW-0732">Signal</keyword>
<evidence type="ECO:0000256" key="3">
    <source>
        <dbReference type="ARBA" id="ARBA00022729"/>
    </source>
</evidence>
<dbReference type="InterPro" id="IPR011990">
    <property type="entry name" value="TPR-like_helical_dom_sf"/>
</dbReference>
<evidence type="ECO:0000256" key="1">
    <source>
        <dbReference type="ARBA" id="ARBA00004442"/>
    </source>
</evidence>
<dbReference type="Pfam" id="PF07980">
    <property type="entry name" value="SusD_RagB"/>
    <property type="match status" value="1"/>
</dbReference>
<evidence type="ECO:0000256" key="2">
    <source>
        <dbReference type="ARBA" id="ARBA00006275"/>
    </source>
</evidence>
<evidence type="ECO:0000313" key="9">
    <source>
        <dbReference type="Proteomes" id="UP000830198"/>
    </source>
</evidence>
<evidence type="ECO:0000313" key="8">
    <source>
        <dbReference type="EMBL" id="UPK69034.1"/>
    </source>
</evidence>
<dbReference type="CDD" id="cd08977">
    <property type="entry name" value="SusD"/>
    <property type="match status" value="1"/>
</dbReference>
<organism evidence="8 9">
    <name type="scientific">Chitinophaga filiformis</name>
    <name type="common">Myxococcus filiformis</name>
    <name type="synonym">Flexibacter filiformis</name>
    <dbReference type="NCBI Taxonomy" id="104663"/>
    <lineage>
        <taxon>Bacteria</taxon>
        <taxon>Pseudomonadati</taxon>
        <taxon>Bacteroidota</taxon>
        <taxon>Chitinophagia</taxon>
        <taxon>Chitinophagales</taxon>
        <taxon>Chitinophagaceae</taxon>
        <taxon>Chitinophaga</taxon>
    </lineage>
</organism>
<dbReference type="SUPFAM" id="SSF48452">
    <property type="entry name" value="TPR-like"/>
    <property type="match status" value="1"/>
</dbReference>
<dbReference type="Pfam" id="PF14322">
    <property type="entry name" value="SusD-like_3"/>
    <property type="match status" value="1"/>
</dbReference>
<dbReference type="Gene3D" id="1.25.40.390">
    <property type="match status" value="1"/>
</dbReference>
<dbReference type="InterPro" id="IPR033985">
    <property type="entry name" value="SusD-like_N"/>
</dbReference>
<comment type="similarity">
    <text evidence="2">Belongs to the SusD family.</text>
</comment>
<keyword evidence="4" id="KW-0472">Membrane</keyword>
<keyword evidence="9" id="KW-1185">Reference proteome</keyword>
<feature type="domain" description="SusD-like N-terminal" evidence="7">
    <location>
        <begin position="104"/>
        <end position="231"/>
    </location>
</feature>
<evidence type="ECO:0000256" key="4">
    <source>
        <dbReference type="ARBA" id="ARBA00023136"/>
    </source>
</evidence>
<keyword evidence="5" id="KW-0998">Cell outer membrane</keyword>
<gene>
    <name evidence="8" type="ORF">MYF79_29180</name>
</gene>
<evidence type="ECO:0000259" key="7">
    <source>
        <dbReference type="Pfam" id="PF14322"/>
    </source>
</evidence>
<comment type="subcellular location">
    <subcellularLocation>
        <location evidence="1">Cell outer membrane</location>
    </subcellularLocation>
</comment>
<sequence length="491" mass="54376">MNKRLVHTIYIVLLLAPLMIVSSCSKILDLEPHNSTFTEAYFTNESDANTAIAGAYALLRNILIADNTWHVYGDVPAGEFLINGNYDSGNSNVALGLFTGLNVNGGSYWNWQKYYKLLQQVNLIIAKVPGIDSTKFVDPATKSHIIGEAYFLRAFTYFFMSRVWGGVPLKLTPDYDANAALNIPRSTADAVLAQCLADVSIAEKDMAFGYEDEGQRAVRANKGSAYALEAHIRAWKGDYAGCEAAANTVITQGGYQLVDSANYESVFIGRSAEGIFEININSGQNEGIALNGGGNGSAVTLMQPFVYGKGYLEWPVRTIYVNKLYAADSATDIRYSKFFFRSQSSNGQVIKYANITYADGSTKQDPRLNNNLNIFRLADIILLRAEALNKLGRDGEAVTLLNEVRKRAGVPDYSGPAGDDLATAILEERLKELFFEGHAYFDLVRSKKLTDYNESFNGNQYNNGGWLWPIDPNMFKDDYTLVQTPYWQGKL</sequence>
<evidence type="ECO:0000256" key="5">
    <source>
        <dbReference type="ARBA" id="ARBA00023237"/>
    </source>
</evidence>
<dbReference type="EMBL" id="CP095855">
    <property type="protein sequence ID" value="UPK69034.1"/>
    <property type="molecule type" value="Genomic_DNA"/>
</dbReference>
<dbReference type="InterPro" id="IPR012944">
    <property type="entry name" value="SusD_RagB_dom"/>
</dbReference>
<dbReference type="RefSeq" id="WP_247811377.1">
    <property type="nucleotide sequence ID" value="NZ_CP095855.1"/>
</dbReference>
<dbReference type="PROSITE" id="PS51257">
    <property type="entry name" value="PROKAR_LIPOPROTEIN"/>
    <property type="match status" value="1"/>
</dbReference>
<accession>A0ABY4HYX9</accession>